<dbReference type="GO" id="GO:0031852">
    <property type="term" value="F:mu-type opioid receptor binding"/>
    <property type="evidence" value="ECO:0007669"/>
    <property type="project" value="TreeGrafter"/>
</dbReference>
<reference evidence="11 12" key="1">
    <citation type="submission" date="2012-10" db="EMBL/GenBank/DDBJ databases">
        <authorList>
            <consortium name="Gibbon Genome Sequencing Consortium"/>
        </authorList>
    </citation>
    <scope>NUCLEOTIDE SEQUENCE [LARGE SCALE GENOMIC DNA]</scope>
</reference>
<accession>A0A2I3HGD0</accession>
<evidence type="ECO:0000256" key="2">
    <source>
        <dbReference type="ARBA" id="ARBA00022723"/>
    </source>
</evidence>
<name>A0A2I3HGD0_NOMLE</name>
<gene>
    <name evidence="11" type="primary">GNAO1</name>
</gene>
<dbReference type="InterPro" id="IPR011025">
    <property type="entry name" value="GproteinA_insert"/>
</dbReference>
<evidence type="ECO:0000313" key="11">
    <source>
        <dbReference type="Ensembl" id="ENSNLEP00000042674.1"/>
    </source>
</evidence>
<keyword evidence="6" id="KW-0564">Palmitate</keyword>
<reference evidence="11" key="2">
    <citation type="submission" date="2025-08" db="UniProtKB">
        <authorList>
            <consortium name="Ensembl"/>
        </authorList>
    </citation>
    <scope>IDENTIFICATION</scope>
</reference>
<dbReference type="GO" id="GO:0003924">
    <property type="term" value="F:GTPase activity"/>
    <property type="evidence" value="ECO:0007669"/>
    <property type="project" value="InterPro"/>
</dbReference>
<proteinExistence type="predicted"/>
<dbReference type="EMBL" id="ADFV01012948">
    <property type="status" value="NOT_ANNOTATED_CDS"/>
    <property type="molecule type" value="Genomic_DNA"/>
</dbReference>
<dbReference type="EMBL" id="ADFV01012941">
    <property type="status" value="NOT_ANNOTATED_CDS"/>
    <property type="molecule type" value="Genomic_DNA"/>
</dbReference>
<dbReference type="AlphaFoldDB" id="A0A2I3HGD0"/>
<dbReference type="Pfam" id="PF00503">
    <property type="entry name" value="G-alpha"/>
    <property type="match status" value="1"/>
</dbReference>
<evidence type="ECO:0000256" key="9">
    <source>
        <dbReference type="PIRSR" id="PIRSR601019-1"/>
    </source>
</evidence>
<dbReference type="Gene3D" id="1.10.400.10">
    <property type="entry name" value="GI Alpha 1, domain 2-like"/>
    <property type="match status" value="1"/>
</dbReference>
<dbReference type="GO" id="GO:0051430">
    <property type="term" value="F:corticotropin-releasing hormone receptor 1 binding"/>
    <property type="evidence" value="ECO:0007669"/>
    <property type="project" value="TreeGrafter"/>
</dbReference>
<dbReference type="GO" id="GO:0007212">
    <property type="term" value="P:G protein-coupled dopamine receptor signaling pathway"/>
    <property type="evidence" value="ECO:0007669"/>
    <property type="project" value="TreeGrafter"/>
</dbReference>
<dbReference type="EMBL" id="ADFV01012944">
    <property type="status" value="NOT_ANNOTATED_CDS"/>
    <property type="molecule type" value="Genomic_DNA"/>
</dbReference>
<dbReference type="SMART" id="SM00275">
    <property type="entry name" value="G_alpha"/>
    <property type="match status" value="1"/>
</dbReference>
<protein>
    <submittedName>
        <fullName evidence="11">G protein subunit alpha o1</fullName>
    </submittedName>
</protein>
<dbReference type="GO" id="GO:0005737">
    <property type="term" value="C:cytoplasm"/>
    <property type="evidence" value="ECO:0007669"/>
    <property type="project" value="TreeGrafter"/>
</dbReference>
<dbReference type="EMBL" id="ADFV01012946">
    <property type="status" value="NOT_ANNOTATED_CDS"/>
    <property type="molecule type" value="Genomic_DNA"/>
</dbReference>
<feature type="binding site" evidence="9">
    <location>
        <begin position="38"/>
        <end position="43"/>
    </location>
    <ligand>
        <name>GTP</name>
        <dbReference type="ChEBI" id="CHEBI:37565"/>
    </ligand>
</feature>
<dbReference type="GO" id="GO:0005525">
    <property type="term" value="F:GTP binding"/>
    <property type="evidence" value="ECO:0007669"/>
    <property type="project" value="UniProtKB-KW"/>
</dbReference>
<keyword evidence="8" id="KW-0449">Lipoprotein</keyword>
<dbReference type="InterPro" id="IPR001019">
    <property type="entry name" value="Gprotein_alpha_su"/>
</dbReference>
<evidence type="ECO:0000256" key="4">
    <source>
        <dbReference type="ARBA" id="ARBA00022842"/>
    </source>
</evidence>
<dbReference type="EMBL" id="ADFV01012943">
    <property type="status" value="NOT_ANNOTATED_CDS"/>
    <property type="molecule type" value="Genomic_DNA"/>
</dbReference>
<keyword evidence="5 9" id="KW-0342">GTP-binding</keyword>
<organism evidence="11 12">
    <name type="scientific">Nomascus leucogenys</name>
    <name type="common">Northern white-cheeked gibbon</name>
    <name type="synonym">Hylobates leucogenys</name>
    <dbReference type="NCBI Taxonomy" id="61853"/>
    <lineage>
        <taxon>Eukaryota</taxon>
        <taxon>Metazoa</taxon>
        <taxon>Chordata</taxon>
        <taxon>Craniata</taxon>
        <taxon>Vertebrata</taxon>
        <taxon>Euteleostomi</taxon>
        <taxon>Mammalia</taxon>
        <taxon>Eutheria</taxon>
        <taxon>Euarchontoglires</taxon>
        <taxon>Primates</taxon>
        <taxon>Haplorrhini</taxon>
        <taxon>Catarrhini</taxon>
        <taxon>Hylobatidae</taxon>
        <taxon>Nomascus</taxon>
    </lineage>
</organism>
<evidence type="ECO:0000313" key="12">
    <source>
        <dbReference type="Proteomes" id="UP000001073"/>
    </source>
</evidence>
<evidence type="ECO:0000256" key="1">
    <source>
        <dbReference type="ARBA" id="ARBA00022707"/>
    </source>
</evidence>
<keyword evidence="4 10" id="KW-0460">Magnesium</keyword>
<evidence type="ECO:0000256" key="5">
    <source>
        <dbReference type="ARBA" id="ARBA00023134"/>
    </source>
</evidence>
<evidence type="ECO:0000256" key="8">
    <source>
        <dbReference type="ARBA" id="ARBA00023288"/>
    </source>
</evidence>
<dbReference type="SUPFAM" id="SSF47895">
    <property type="entry name" value="Transducin (alpha subunit), insertion domain"/>
    <property type="match status" value="1"/>
</dbReference>
<evidence type="ECO:0000256" key="3">
    <source>
        <dbReference type="ARBA" id="ARBA00022741"/>
    </source>
</evidence>
<dbReference type="InterPro" id="IPR027417">
    <property type="entry name" value="P-loop_NTPase"/>
</dbReference>
<dbReference type="FunFam" id="3.40.50.300:FF:000720">
    <property type="entry name" value="Guanine nucleotide-binding protein G(k) subunit alpha"/>
    <property type="match status" value="1"/>
</dbReference>
<dbReference type="GO" id="GO:0046872">
    <property type="term" value="F:metal ion binding"/>
    <property type="evidence" value="ECO:0007669"/>
    <property type="project" value="UniProtKB-KW"/>
</dbReference>
<dbReference type="EMBL" id="ADFV01012949">
    <property type="status" value="NOT_ANNOTATED_CDS"/>
    <property type="molecule type" value="Genomic_DNA"/>
</dbReference>
<keyword evidence="12" id="KW-1185">Reference proteome</keyword>
<keyword evidence="1" id="KW-0519">Myristate</keyword>
<dbReference type="EMBL" id="ADFV01012950">
    <property type="status" value="NOT_ANNOTATED_CDS"/>
    <property type="molecule type" value="Genomic_DNA"/>
</dbReference>
<dbReference type="SUPFAM" id="SSF52540">
    <property type="entry name" value="P-loop containing nucleoside triphosphate hydrolases"/>
    <property type="match status" value="1"/>
</dbReference>
<sequence>MGCTLTALERSKAIEKNLKEDGISAAKDVKLLLLGAGESGKSTIVKQMKIIHEDGFSGEDVKQYKPVVYSNTIQSLAAIVRAMDTLGIEYGDKERKLPGQPGSDWGRRLPAHRAGHPPNQGQNHWHRRNPLHIQEPPLQVRPREAPRPWRGLRWDMPSLSAHCVCSTQTSSCPREHVGWGRQLDTRRNLSMFLPSLGAGVSREASWKKISGVGL</sequence>
<dbReference type="EMBL" id="ADFV01012945">
    <property type="status" value="NOT_ANNOTATED_CDS"/>
    <property type="molecule type" value="Genomic_DNA"/>
</dbReference>
<keyword evidence="7" id="KW-0807">Transducer</keyword>
<evidence type="ECO:0000256" key="6">
    <source>
        <dbReference type="ARBA" id="ARBA00023139"/>
    </source>
</evidence>
<dbReference type="EMBL" id="ADFV01012942">
    <property type="status" value="NOT_ANNOTATED_CDS"/>
    <property type="molecule type" value="Genomic_DNA"/>
</dbReference>
<dbReference type="GO" id="GO:0005834">
    <property type="term" value="C:heterotrimeric G-protein complex"/>
    <property type="evidence" value="ECO:0007669"/>
    <property type="project" value="TreeGrafter"/>
</dbReference>
<dbReference type="EMBL" id="ADFV01012947">
    <property type="status" value="NOT_ANNOTATED_CDS"/>
    <property type="molecule type" value="Genomic_DNA"/>
</dbReference>
<evidence type="ECO:0000256" key="7">
    <source>
        <dbReference type="ARBA" id="ARBA00023224"/>
    </source>
</evidence>
<feature type="binding site" evidence="10">
    <location>
        <position position="42"/>
    </location>
    <ligand>
        <name>Mg(2+)</name>
        <dbReference type="ChEBI" id="CHEBI:18420"/>
    </ligand>
</feature>
<dbReference type="PANTHER" id="PTHR10218">
    <property type="entry name" value="GTP-BINDING PROTEIN ALPHA SUBUNIT"/>
    <property type="match status" value="1"/>
</dbReference>
<evidence type="ECO:0000256" key="10">
    <source>
        <dbReference type="PIRSR" id="PIRSR601019-2"/>
    </source>
</evidence>
<reference evidence="11" key="3">
    <citation type="submission" date="2025-09" db="UniProtKB">
        <authorList>
            <consortium name="Ensembl"/>
        </authorList>
    </citation>
    <scope>IDENTIFICATION</scope>
</reference>
<keyword evidence="2 10" id="KW-0479">Metal-binding</keyword>
<dbReference type="GO" id="GO:0031683">
    <property type="term" value="F:G-protein beta/gamma-subunit complex binding"/>
    <property type="evidence" value="ECO:0007669"/>
    <property type="project" value="InterPro"/>
</dbReference>
<dbReference type="PROSITE" id="PS51882">
    <property type="entry name" value="G_ALPHA"/>
    <property type="match status" value="1"/>
</dbReference>
<dbReference type="Proteomes" id="UP000001073">
    <property type="component" value="Chromosome 2"/>
</dbReference>
<dbReference type="Gene3D" id="3.40.50.300">
    <property type="entry name" value="P-loop containing nucleotide triphosphate hydrolases"/>
    <property type="match status" value="1"/>
</dbReference>
<dbReference type="PANTHER" id="PTHR10218:SF362">
    <property type="entry name" value="G PROTEIN ALPHA O SUBUNIT"/>
    <property type="match status" value="1"/>
</dbReference>
<dbReference type="Ensembl" id="ENSNLET00000049895.1">
    <property type="protein sequence ID" value="ENSNLEP00000042674.1"/>
    <property type="gene ID" value="ENSNLEG00000001819.2"/>
</dbReference>
<dbReference type="GO" id="GO:0007188">
    <property type="term" value="P:adenylate cyclase-modulating G protein-coupled receptor signaling pathway"/>
    <property type="evidence" value="ECO:0007669"/>
    <property type="project" value="TreeGrafter"/>
</dbReference>
<dbReference type="GO" id="GO:0031821">
    <property type="term" value="F:G protein-coupled serotonin receptor binding"/>
    <property type="evidence" value="ECO:0007669"/>
    <property type="project" value="TreeGrafter"/>
</dbReference>
<dbReference type="GeneTree" id="ENSGT00940000155883"/>
<keyword evidence="3 9" id="KW-0547">Nucleotide-binding</keyword>